<organism evidence="1">
    <name type="scientific">Tanacetum cinerariifolium</name>
    <name type="common">Dalmatian daisy</name>
    <name type="synonym">Chrysanthemum cinerariifolium</name>
    <dbReference type="NCBI Taxonomy" id="118510"/>
    <lineage>
        <taxon>Eukaryota</taxon>
        <taxon>Viridiplantae</taxon>
        <taxon>Streptophyta</taxon>
        <taxon>Embryophyta</taxon>
        <taxon>Tracheophyta</taxon>
        <taxon>Spermatophyta</taxon>
        <taxon>Magnoliopsida</taxon>
        <taxon>eudicotyledons</taxon>
        <taxon>Gunneridae</taxon>
        <taxon>Pentapetalae</taxon>
        <taxon>asterids</taxon>
        <taxon>campanulids</taxon>
        <taxon>Asterales</taxon>
        <taxon>Asteraceae</taxon>
        <taxon>Asteroideae</taxon>
        <taxon>Anthemideae</taxon>
        <taxon>Anthemidinae</taxon>
        <taxon>Tanacetum</taxon>
    </lineage>
</organism>
<comment type="caution">
    <text evidence="1">The sequence shown here is derived from an EMBL/GenBank/DDBJ whole genome shotgun (WGS) entry which is preliminary data.</text>
</comment>
<accession>A0A699WJ38</accession>
<proteinExistence type="predicted"/>
<dbReference type="EMBL" id="BKCJ011621999">
    <property type="protein sequence ID" value="GFD44424.1"/>
    <property type="molecule type" value="Genomic_DNA"/>
</dbReference>
<protein>
    <submittedName>
        <fullName evidence="1">Uncharacterized protein</fullName>
    </submittedName>
</protein>
<sequence>DSNKTAKYLWDALARHMLGSEYGEQDRKAAVLYKYETFKATEGELLLDTYI</sequence>
<feature type="non-terminal residue" evidence="1">
    <location>
        <position position="1"/>
    </location>
</feature>
<evidence type="ECO:0000313" key="1">
    <source>
        <dbReference type="EMBL" id="GFD44424.1"/>
    </source>
</evidence>
<name>A0A699WJ38_TANCI</name>
<gene>
    <name evidence="1" type="ORF">Tci_916393</name>
</gene>
<reference evidence="1" key="1">
    <citation type="journal article" date="2019" name="Sci. Rep.">
        <title>Draft genome of Tanacetum cinerariifolium, the natural source of mosquito coil.</title>
        <authorList>
            <person name="Yamashiro T."/>
            <person name="Shiraishi A."/>
            <person name="Satake H."/>
            <person name="Nakayama K."/>
        </authorList>
    </citation>
    <scope>NUCLEOTIDE SEQUENCE</scope>
</reference>
<dbReference type="AlphaFoldDB" id="A0A699WJ38"/>